<evidence type="ECO:0000256" key="2">
    <source>
        <dbReference type="ARBA" id="ARBA00022694"/>
    </source>
</evidence>
<evidence type="ECO:0000313" key="5">
    <source>
        <dbReference type="Proteomes" id="UP001141327"/>
    </source>
</evidence>
<accession>A0ABQ8UTW7</accession>
<organism evidence="4 5">
    <name type="scientific">Paratrimastix pyriformis</name>
    <dbReference type="NCBI Taxonomy" id="342808"/>
    <lineage>
        <taxon>Eukaryota</taxon>
        <taxon>Metamonada</taxon>
        <taxon>Preaxostyla</taxon>
        <taxon>Paratrimastigidae</taxon>
        <taxon>Paratrimastix</taxon>
    </lineage>
</organism>
<comment type="subcellular location">
    <subcellularLocation>
        <location evidence="1">Nucleus</location>
        <location evidence="1">Nucleolus</location>
    </subcellularLocation>
</comment>
<dbReference type="EMBL" id="JAPMOS010000011">
    <property type="protein sequence ID" value="KAJ4460804.1"/>
    <property type="molecule type" value="Genomic_DNA"/>
</dbReference>
<comment type="caution">
    <text evidence="4">The sequence shown here is derived from an EMBL/GenBank/DDBJ whole genome shotgun (WGS) entry which is preliminary data.</text>
</comment>
<dbReference type="SUPFAM" id="SSF82704">
    <property type="entry name" value="AlbA-like"/>
    <property type="match status" value="1"/>
</dbReference>
<protein>
    <submittedName>
        <fullName evidence="4">Ribonuclease P/MRP protein subunit RPP20</fullName>
    </submittedName>
</protein>
<keyword evidence="3" id="KW-0539">Nucleus</keyword>
<sequence length="159" mass="18614">MKYTLRSIYYFLLRRPSKVRSTVCQMEIEQEREKNESPPETHLFVKRAPLRPDAQKNDIWISRGHSLAPLLPRFRRLLFQDKYSEIRIHAMGAAIFAAVKISLQLQRTYPNALQLRTETSTVQLFDDYVPLTEDAEMETGTRYNSAIHITVSRVDQTSR</sequence>
<evidence type="ECO:0000256" key="3">
    <source>
        <dbReference type="ARBA" id="ARBA00023242"/>
    </source>
</evidence>
<dbReference type="InterPro" id="IPR014612">
    <property type="entry name" value="Pop7/Rpp20"/>
</dbReference>
<keyword evidence="2" id="KW-0819">tRNA processing</keyword>
<keyword evidence="5" id="KW-1185">Reference proteome</keyword>
<reference evidence="4" key="1">
    <citation type="journal article" date="2022" name="bioRxiv">
        <title>Genomics of Preaxostyla Flagellates Illuminates Evolutionary Transitions and the Path Towards Mitochondrial Loss.</title>
        <authorList>
            <person name="Novak L.V.F."/>
            <person name="Treitli S.C."/>
            <person name="Pyrih J."/>
            <person name="Halakuc P."/>
            <person name="Pipaliya S.V."/>
            <person name="Vacek V."/>
            <person name="Brzon O."/>
            <person name="Soukal P."/>
            <person name="Eme L."/>
            <person name="Dacks J.B."/>
            <person name="Karnkowska A."/>
            <person name="Elias M."/>
            <person name="Hampl V."/>
        </authorList>
    </citation>
    <scope>NUCLEOTIDE SEQUENCE</scope>
    <source>
        <strain evidence="4">RCP-MX</strain>
    </source>
</reference>
<dbReference type="Proteomes" id="UP001141327">
    <property type="component" value="Unassembled WGS sequence"/>
</dbReference>
<dbReference type="Pfam" id="PF12328">
    <property type="entry name" value="Rpp20"/>
    <property type="match status" value="1"/>
</dbReference>
<gene>
    <name evidence="4" type="ORF">PAPYR_3059</name>
</gene>
<dbReference type="InterPro" id="IPR036882">
    <property type="entry name" value="Alba-like_dom_sf"/>
</dbReference>
<dbReference type="PANTHER" id="PTHR15314:SF1">
    <property type="entry name" value="RIBONUCLEASE P PROTEIN SUBUNIT P20"/>
    <property type="match status" value="1"/>
</dbReference>
<name>A0ABQ8UTW7_9EUKA</name>
<evidence type="ECO:0000256" key="1">
    <source>
        <dbReference type="ARBA" id="ARBA00004604"/>
    </source>
</evidence>
<dbReference type="Gene3D" id="3.30.110.20">
    <property type="entry name" value="Alba-like domain"/>
    <property type="match status" value="1"/>
</dbReference>
<dbReference type="PANTHER" id="PTHR15314">
    <property type="entry name" value="RIBONUCLEASE P PROTEIN SUBUNIT P20"/>
    <property type="match status" value="1"/>
</dbReference>
<proteinExistence type="predicted"/>
<evidence type="ECO:0000313" key="4">
    <source>
        <dbReference type="EMBL" id="KAJ4460804.1"/>
    </source>
</evidence>